<reference evidence="1 2" key="1">
    <citation type="submission" date="2016-11" db="EMBL/GenBank/DDBJ databases">
        <authorList>
            <person name="Jaros S."/>
            <person name="Januszkiewicz K."/>
            <person name="Wedrychowicz H."/>
        </authorList>
    </citation>
    <scope>NUCLEOTIDE SEQUENCE [LARGE SCALE GENOMIC DNA]</scope>
    <source>
        <strain evidence="1 2">CGMCC 1.10681</strain>
    </source>
</reference>
<gene>
    <name evidence="1" type="ORF">SAMN05216179_3449</name>
</gene>
<keyword evidence="2" id="KW-1185">Reference proteome</keyword>
<dbReference type="AlphaFoldDB" id="A0A1M7QPX8"/>
<proteinExistence type="predicted"/>
<dbReference type="OrthoDB" id="2875186at2"/>
<dbReference type="RefSeq" id="WP_073203061.1">
    <property type="nucleotide sequence ID" value="NZ_FRCZ01000008.1"/>
</dbReference>
<evidence type="ECO:0000313" key="1">
    <source>
        <dbReference type="EMBL" id="SHN33628.1"/>
    </source>
</evidence>
<organism evidence="1 2">
    <name type="scientific">Gracilibacillus kekensis</name>
    <dbReference type="NCBI Taxonomy" id="1027249"/>
    <lineage>
        <taxon>Bacteria</taxon>
        <taxon>Bacillati</taxon>
        <taxon>Bacillota</taxon>
        <taxon>Bacilli</taxon>
        <taxon>Bacillales</taxon>
        <taxon>Bacillaceae</taxon>
        <taxon>Gracilibacillus</taxon>
    </lineage>
</organism>
<name>A0A1M7QPX8_9BACI</name>
<accession>A0A1M7QPX8</accession>
<dbReference type="Proteomes" id="UP000184184">
    <property type="component" value="Unassembled WGS sequence"/>
</dbReference>
<evidence type="ECO:0000313" key="2">
    <source>
        <dbReference type="Proteomes" id="UP000184184"/>
    </source>
</evidence>
<dbReference type="EMBL" id="FRCZ01000008">
    <property type="protein sequence ID" value="SHN33628.1"/>
    <property type="molecule type" value="Genomic_DNA"/>
</dbReference>
<protein>
    <submittedName>
        <fullName evidence="1">Uncharacterized protein</fullName>
    </submittedName>
</protein>
<sequence length="249" mass="30212">MNEDKLKMLLKEEYTENPILNYLFYIQKGKNNLPTPKKLFNKEYNELTYRERNKYFEDYGNWRKRYDLDVIHLNGNLNADTIFSIWMPLKMCLQNSGGYPYSEYGISEKPNKSYPYIPNIIKNIDTYLPYNEWEELYKFVSIALTEVNVMRLPDTKMQKRGEFYDQMPKTLYECYGKGKFAKCFQDIQVKEWVRDQNLTMFFENKISRENIKPLISRMNASDFEWLKNREEIKEMLTNYCMILEMRIGR</sequence>